<dbReference type="PANTHER" id="PTHR10920">
    <property type="entry name" value="RIBOSOMAL RNA METHYLTRANSFERASE"/>
    <property type="match status" value="1"/>
</dbReference>
<dbReference type="AlphaFoldDB" id="A0AAV9T7W0"/>
<sequence length="364" mass="41250">MATNSVTPVHDNFAEEALSSTDQGTRPANGAIVQFLMERVPEFRELQKIRQQGWDNPQGDTYFRQQRNQADKASARTAQFFYQMMQRVGQELHQAVGAFAIQNDNLLQPMVLDMCMAPGGFLATALQLNPNARAVGFSLPVEFGGHKVLMPKSRRVELRFLDITMLAADMGVTAVPVDHPDHGKFLPQQLKPDDLFDLVICDGQVLRTHSREDYRERREARRLAVTQLHLGLKHMRPGGTMVVLLHKLEAWDTVLLLRTVREFATVKVFKPRTSHSKRSSFYMVARNIQSQRPAAVHAIERWKSIWKAATFGTDEEYQKTLQEGQPSVEEVLSEFGSELIRLGKDVWATQARALAEAPFIKQQS</sequence>
<proteinExistence type="predicted"/>
<evidence type="ECO:0000259" key="5">
    <source>
        <dbReference type="Pfam" id="PF01728"/>
    </source>
</evidence>
<protein>
    <recommendedName>
        <fullName evidence="5">Ribosomal RNA methyltransferase FtsJ domain-containing protein</fullName>
    </recommendedName>
</protein>
<name>A0AAV9T7W0_9PEZI</name>
<dbReference type="EMBL" id="JASAOK010000043">
    <property type="protein sequence ID" value="KAK6215431.1"/>
    <property type="molecule type" value="Genomic_DNA"/>
</dbReference>
<keyword evidence="3" id="KW-0808">Transferase</keyword>
<comment type="caution">
    <text evidence="6">The sequence shown here is derived from an EMBL/GenBank/DDBJ whole genome shotgun (WGS) entry which is preliminary data.</text>
</comment>
<evidence type="ECO:0000256" key="3">
    <source>
        <dbReference type="ARBA" id="ARBA00022679"/>
    </source>
</evidence>
<dbReference type="Pfam" id="PF01728">
    <property type="entry name" value="FtsJ"/>
    <property type="match status" value="1"/>
</dbReference>
<evidence type="ECO:0000256" key="1">
    <source>
        <dbReference type="ARBA" id="ARBA00022552"/>
    </source>
</evidence>
<organism evidence="6 7">
    <name type="scientific">Colletotrichum tabaci</name>
    <dbReference type="NCBI Taxonomy" id="1209068"/>
    <lineage>
        <taxon>Eukaryota</taxon>
        <taxon>Fungi</taxon>
        <taxon>Dikarya</taxon>
        <taxon>Ascomycota</taxon>
        <taxon>Pezizomycotina</taxon>
        <taxon>Sordariomycetes</taxon>
        <taxon>Hypocreomycetidae</taxon>
        <taxon>Glomerellales</taxon>
        <taxon>Glomerellaceae</taxon>
        <taxon>Colletotrichum</taxon>
        <taxon>Colletotrichum destructivum species complex</taxon>
    </lineage>
</organism>
<feature type="domain" description="Ribosomal RNA methyltransferase FtsJ" evidence="5">
    <location>
        <begin position="92"/>
        <end position="287"/>
    </location>
</feature>
<dbReference type="Gene3D" id="3.40.50.150">
    <property type="entry name" value="Vaccinia Virus protein VP39"/>
    <property type="match status" value="1"/>
</dbReference>
<dbReference type="PANTHER" id="PTHR10920:SF13">
    <property type="entry name" value="PRE-RRNA 2'-O-RIBOSE RNA METHYLTRANSFERASE FTSJ3"/>
    <property type="match status" value="1"/>
</dbReference>
<accession>A0AAV9T7W0</accession>
<reference evidence="6 7" key="1">
    <citation type="submission" date="2023-04" db="EMBL/GenBank/DDBJ databases">
        <title>Colletotrichum tabacum stain YC1 causing leaf anthracnose on Nicotiana tabacum(L.) cv.</title>
        <authorList>
            <person name="Ji Z."/>
            <person name="Wang M."/>
            <person name="Zhang J."/>
            <person name="Wang N."/>
            <person name="Zhou Z."/>
        </authorList>
    </citation>
    <scope>NUCLEOTIDE SEQUENCE [LARGE SCALE GENOMIC DNA]</scope>
    <source>
        <strain evidence="6 7">YC1</strain>
    </source>
</reference>
<keyword evidence="1" id="KW-0698">rRNA processing</keyword>
<dbReference type="GO" id="GO:0008173">
    <property type="term" value="F:RNA methyltransferase activity"/>
    <property type="evidence" value="ECO:0007669"/>
    <property type="project" value="TreeGrafter"/>
</dbReference>
<keyword evidence="4" id="KW-0949">S-adenosyl-L-methionine</keyword>
<gene>
    <name evidence="6" type="ORF">QIS74_08450</name>
</gene>
<evidence type="ECO:0000313" key="6">
    <source>
        <dbReference type="EMBL" id="KAK6215431.1"/>
    </source>
</evidence>
<dbReference type="SUPFAM" id="SSF53335">
    <property type="entry name" value="S-adenosyl-L-methionine-dependent methyltransferases"/>
    <property type="match status" value="1"/>
</dbReference>
<evidence type="ECO:0000313" key="7">
    <source>
        <dbReference type="Proteomes" id="UP001327957"/>
    </source>
</evidence>
<evidence type="ECO:0000256" key="4">
    <source>
        <dbReference type="ARBA" id="ARBA00022691"/>
    </source>
</evidence>
<keyword evidence="2" id="KW-0489">Methyltransferase</keyword>
<dbReference type="GO" id="GO:0001510">
    <property type="term" value="P:RNA methylation"/>
    <property type="evidence" value="ECO:0007669"/>
    <property type="project" value="TreeGrafter"/>
</dbReference>
<keyword evidence="7" id="KW-1185">Reference proteome</keyword>
<dbReference type="GO" id="GO:0006364">
    <property type="term" value="P:rRNA processing"/>
    <property type="evidence" value="ECO:0007669"/>
    <property type="project" value="UniProtKB-KW"/>
</dbReference>
<dbReference type="InterPro" id="IPR029063">
    <property type="entry name" value="SAM-dependent_MTases_sf"/>
</dbReference>
<dbReference type="Proteomes" id="UP001327957">
    <property type="component" value="Unassembled WGS sequence"/>
</dbReference>
<dbReference type="InterPro" id="IPR002877">
    <property type="entry name" value="RNA_MeTrfase_FtsJ_dom"/>
</dbReference>
<dbReference type="InterPro" id="IPR050082">
    <property type="entry name" value="RNA_methyltr_RlmE"/>
</dbReference>
<evidence type="ECO:0000256" key="2">
    <source>
        <dbReference type="ARBA" id="ARBA00022603"/>
    </source>
</evidence>